<accession>A0A6C0LSZ3</accession>
<dbReference type="AlphaFoldDB" id="A0A6C0LSZ3"/>
<name>A0A6C0LSZ3_9ZZZZ</name>
<organism evidence="1">
    <name type="scientific">viral metagenome</name>
    <dbReference type="NCBI Taxonomy" id="1070528"/>
    <lineage>
        <taxon>unclassified sequences</taxon>
        <taxon>metagenomes</taxon>
        <taxon>organismal metagenomes</taxon>
    </lineage>
</organism>
<proteinExistence type="predicted"/>
<reference evidence="1" key="1">
    <citation type="journal article" date="2020" name="Nature">
        <title>Giant virus diversity and host interactions through global metagenomics.</title>
        <authorList>
            <person name="Schulz F."/>
            <person name="Roux S."/>
            <person name="Paez-Espino D."/>
            <person name="Jungbluth S."/>
            <person name="Walsh D.A."/>
            <person name="Denef V.J."/>
            <person name="McMahon K.D."/>
            <person name="Konstantinidis K.T."/>
            <person name="Eloe-Fadrosh E.A."/>
            <person name="Kyrpides N.C."/>
            <person name="Woyke T."/>
        </authorList>
    </citation>
    <scope>NUCLEOTIDE SEQUENCE</scope>
    <source>
        <strain evidence="1">GVMAG-S-1016704-142</strain>
    </source>
</reference>
<dbReference type="EMBL" id="MN740564">
    <property type="protein sequence ID" value="QHU33879.1"/>
    <property type="molecule type" value="Genomic_DNA"/>
</dbReference>
<protein>
    <submittedName>
        <fullName evidence="1">Uncharacterized protein</fullName>
    </submittedName>
</protein>
<evidence type="ECO:0000313" key="1">
    <source>
        <dbReference type="EMBL" id="QHU33879.1"/>
    </source>
</evidence>
<sequence length="40" mass="4696">MNFKIEVLEGKYGHLGEEPDTESLRIDFMTNKTHEDELKT</sequence>